<comment type="similarity">
    <text evidence="2">Belongs to the IQD family.</text>
</comment>
<proteinExistence type="inferred from homology"/>
<dbReference type="OMA" id="NMEQCES"/>
<name>M4CCC5_BRACM</name>
<keyword evidence="1" id="KW-0112">Calmodulin-binding</keyword>
<sequence>MKVKIATKSRFGRKHSVDFDADKFQVGFEDSNVHSVIDAGVSTSSSLQSYGAAYEEQRKEHLAATRIQTAFRAFLARRALRALKGLVRLQALVRGHVVRKQAAVTLRCMQALVRVQARVRARRVRLSLECETGQQTLQQQVTDEARVQEIEWQAGTRKLSAHSAFQPDKNNWGWNWLERWMAVRPWENRFLDSSNLREDVNLNNMEQSESVHKTQMKSASRMPNTSTLVSGGVSSGKATGPSMSDNDSSSPGVSSSIPVVSKARSKLAKDDLAVEVNSRRPGAVPRSHSNPKERSSKERLSLPNSGKSLGSQSAKAIRAGKLTQTSAQNQRRRNSDPIRQRLA</sequence>
<dbReference type="PROSITE" id="PS50096">
    <property type="entry name" value="IQ"/>
    <property type="match status" value="2"/>
</dbReference>
<dbReference type="SMART" id="SM00015">
    <property type="entry name" value="IQ"/>
    <property type="match status" value="2"/>
</dbReference>
<evidence type="ECO:0008006" key="6">
    <source>
        <dbReference type="Google" id="ProtNLM"/>
    </source>
</evidence>
<feature type="compositionally biased region" description="Polar residues" evidence="3">
    <location>
        <begin position="216"/>
        <end position="228"/>
    </location>
</feature>
<dbReference type="GO" id="GO:0005516">
    <property type="term" value="F:calmodulin binding"/>
    <property type="evidence" value="ECO:0007669"/>
    <property type="project" value="UniProtKB-KW"/>
</dbReference>
<dbReference type="PANTHER" id="PTHR32295:SF123">
    <property type="entry name" value="PROTEIN IQ-DOMAIN 5"/>
    <property type="match status" value="1"/>
</dbReference>
<organism evidence="4 5">
    <name type="scientific">Brassica campestris</name>
    <name type="common">Field mustard</name>
    <dbReference type="NCBI Taxonomy" id="3711"/>
    <lineage>
        <taxon>Eukaryota</taxon>
        <taxon>Viridiplantae</taxon>
        <taxon>Streptophyta</taxon>
        <taxon>Embryophyta</taxon>
        <taxon>Tracheophyta</taxon>
        <taxon>Spermatophyta</taxon>
        <taxon>Magnoliopsida</taxon>
        <taxon>eudicotyledons</taxon>
        <taxon>Gunneridae</taxon>
        <taxon>Pentapetalae</taxon>
        <taxon>rosids</taxon>
        <taxon>malvids</taxon>
        <taxon>Brassicales</taxon>
        <taxon>Brassicaceae</taxon>
        <taxon>Brassiceae</taxon>
        <taxon>Brassica</taxon>
    </lineage>
</organism>
<dbReference type="CDD" id="cd23767">
    <property type="entry name" value="IQCD"/>
    <property type="match status" value="1"/>
</dbReference>
<dbReference type="AlphaFoldDB" id="M4CCC5"/>
<feature type="region of interest" description="Disordered" evidence="3">
    <location>
        <begin position="202"/>
        <end position="343"/>
    </location>
</feature>
<reference evidence="4 5" key="2">
    <citation type="journal article" date="2018" name="Hortic Res">
        <title>Improved Brassica rapa reference genome by single-molecule sequencing and chromosome conformation capture technologies.</title>
        <authorList>
            <person name="Zhang L."/>
            <person name="Cai X."/>
            <person name="Wu J."/>
            <person name="Liu M."/>
            <person name="Grob S."/>
            <person name="Cheng F."/>
            <person name="Liang J."/>
            <person name="Cai C."/>
            <person name="Liu Z."/>
            <person name="Liu B."/>
            <person name="Wang F."/>
            <person name="Li S."/>
            <person name="Liu F."/>
            <person name="Li X."/>
            <person name="Cheng L."/>
            <person name="Yang W."/>
            <person name="Li M.H."/>
            <person name="Grossniklaus U."/>
            <person name="Zheng H."/>
            <person name="Wang X."/>
        </authorList>
    </citation>
    <scope>NUCLEOTIDE SEQUENCE [LARGE SCALE GENOMIC DNA]</scope>
    <source>
        <strain evidence="4 5">cv. Chiifu-401-42</strain>
    </source>
</reference>
<dbReference type="STRING" id="51351.M4CCC5"/>
<reference evidence="4" key="3">
    <citation type="submission" date="2023-03" db="UniProtKB">
        <authorList>
            <consortium name="EnsemblPlants"/>
        </authorList>
    </citation>
    <scope>IDENTIFICATION</scope>
    <source>
        <strain evidence="4">cv. Chiifu-401-42</strain>
    </source>
</reference>
<feature type="compositionally biased region" description="Low complexity" evidence="3">
    <location>
        <begin position="229"/>
        <end position="261"/>
    </location>
</feature>
<dbReference type="EnsemblPlants" id="Bra001855.1">
    <property type="protein sequence ID" value="Bra001855.1-P"/>
    <property type="gene ID" value="Bra001855"/>
</dbReference>
<dbReference type="InterPro" id="IPR000048">
    <property type="entry name" value="IQ_motif_EF-hand-BS"/>
</dbReference>
<evidence type="ECO:0000313" key="5">
    <source>
        <dbReference type="Proteomes" id="UP000011750"/>
    </source>
</evidence>
<evidence type="ECO:0000256" key="3">
    <source>
        <dbReference type="SAM" id="MobiDB-lite"/>
    </source>
</evidence>
<feature type="compositionally biased region" description="Basic and acidic residues" evidence="3">
    <location>
        <begin position="290"/>
        <end position="300"/>
    </location>
</feature>
<evidence type="ECO:0000256" key="1">
    <source>
        <dbReference type="ARBA" id="ARBA00022860"/>
    </source>
</evidence>
<dbReference type="HOGENOM" id="CLU_037259_1_1_1"/>
<protein>
    <recommendedName>
        <fullName evidence="6">DUF4005 domain-containing protein</fullName>
    </recommendedName>
</protein>
<feature type="compositionally biased region" description="Basic and acidic residues" evidence="3">
    <location>
        <begin position="333"/>
        <end position="343"/>
    </location>
</feature>
<dbReference type="InParanoid" id="M4CCC5"/>
<dbReference type="Pfam" id="PF00612">
    <property type="entry name" value="IQ"/>
    <property type="match status" value="2"/>
</dbReference>
<dbReference type="Gene3D" id="1.20.5.190">
    <property type="match status" value="1"/>
</dbReference>
<evidence type="ECO:0000313" key="4">
    <source>
        <dbReference type="EnsemblPlants" id="Bra001855.1-P"/>
    </source>
</evidence>
<dbReference type="Proteomes" id="UP000011750">
    <property type="component" value="Chromosome A03"/>
</dbReference>
<dbReference type="Gramene" id="Bra001855.1">
    <property type="protein sequence ID" value="Bra001855.1-P"/>
    <property type="gene ID" value="Bra001855"/>
</dbReference>
<dbReference type="eggNOG" id="ENOG502QT9B">
    <property type="taxonomic scope" value="Eukaryota"/>
</dbReference>
<feature type="compositionally biased region" description="Polar residues" evidence="3">
    <location>
        <begin position="302"/>
        <end position="314"/>
    </location>
</feature>
<dbReference type="PANTHER" id="PTHR32295">
    <property type="entry name" value="IQ-DOMAIN 5-RELATED"/>
    <property type="match status" value="1"/>
</dbReference>
<reference evidence="4 5" key="1">
    <citation type="journal article" date="2011" name="Nat. Genet.">
        <title>The genome of the mesopolyploid crop species Brassica rapa.</title>
        <authorList>
            <consortium name="Brassica rapa Genome Sequencing Project Consortium"/>
            <person name="Wang X."/>
            <person name="Wang H."/>
            <person name="Wang J."/>
            <person name="Sun R."/>
            <person name="Wu J."/>
            <person name="Liu S."/>
            <person name="Bai Y."/>
            <person name="Mun J.H."/>
            <person name="Bancroft I."/>
            <person name="Cheng F."/>
            <person name="Huang S."/>
            <person name="Li X."/>
            <person name="Hua W."/>
            <person name="Wang J."/>
            <person name="Wang X."/>
            <person name="Freeling M."/>
            <person name="Pires J.C."/>
            <person name="Paterson A.H."/>
            <person name="Chalhoub B."/>
            <person name="Wang B."/>
            <person name="Hayward A."/>
            <person name="Sharpe A.G."/>
            <person name="Park B.S."/>
            <person name="Weisshaar B."/>
            <person name="Liu B."/>
            <person name="Li B."/>
            <person name="Liu B."/>
            <person name="Tong C."/>
            <person name="Song C."/>
            <person name="Duran C."/>
            <person name="Peng C."/>
            <person name="Geng C."/>
            <person name="Koh C."/>
            <person name="Lin C."/>
            <person name="Edwards D."/>
            <person name="Mu D."/>
            <person name="Shen D."/>
            <person name="Soumpourou E."/>
            <person name="Li F."/>
            <person name="Fraser F."/>
            <person name="Conant G."/>
            <person name="Lassalle G."/>
            <person name="King G.J."/>
            <person name="Bonnema G."/>
            <person name="Tang H."/>
            <person name="Wang H."/>
            <person name="Belcram H."/>
            <person name="Zhou H."/>
            <person name="Hirakawa H."/>
            <person name="Abe H."/>
            <person name="Guo H."/>
            <person name="Wang H."/>
            <person name="Jin H."/>
            <person name="Parkin I.A."/>
            <person name="Batley J."/>
            <person name="Kim J.S."/>
            <person name="Just J."/>
            <person name="Li J."/>
            <person name="Xu J."/>
            <person name="Deng J."/>
            <person name="Kim J.A."/>
            <person name="Li J."/>
            <person name="Yu J."/>
            <person name="Meng J."/>
            <person name="Wang J."/>
            <person name="Min J."/>
            <person name="Poulain J."/>
            <person name="Wang J."/>
            <person name="Hatakeyama K."/>
            <person name="Wu K."/>
            <person name="Wang L."/>
            <person name="Fang L."/>
            <person name="Trick M."/>
            <person name="Links M.G."/>
            <person name="Zhao M."/>
            <person name="Jin M."/>
            <person name="Ramchiary N."/>
            <person name="Drou N."/>
            <person name="Berkman P.J."/>
            <person name="Cai Q."/>
            <person name="Huang Q."/>
            <person name="Li R."/>
            <person name="Tabata S."/>
            <person name="Cheng S."/>
            <person name="Zhang S."/>
            <person name="Zhang S."/>
            <person name="Huang S."/>
            <person name="Sato S."/>
            <person name="Sun S."/>
            <person name="Kwon S.J."/>
            <person name="Choi S.R."/>
            <person name="Lee T.H."/>
            <person name="Fan W."/>
            <person name="Zhao X."/>
            <person name="Tan X."/>
            <person name="Xu X."/>
            <person name="Wang Y."/>
            <person name="Qiu Y."/>
            <person name="Yin Y."/>
            <person name="Li Y."/>
            <person name="Du Y."/>
            <person name="Liao Y."/>
            <person name="Lim Y."/>
            <person name="Narusaka Y."/>
            <person name="Wang Y."/>
            <person name="Wang Z."/>
            <person name="Li Z."/>
            <person name="Wang Z."/>
            <person name="Xiong Z."/>
            <person name="Zhang Z."/>
        </authorList>
    </citation>
    <scope>NUCLEOTIDE SEQUENCE [LARGE SCALE GENOMIC DNA]</scope>
    <source>
        <strain evidence="4 5">cv. Chiifu-401-42</strain>
    </source>
</reference>
<evidence type="ECO:0000256" key="2">
    <source>
        <dbReference type="ARBA" id="ARBA00024341"/>
    </source>
</evidence>
<keyword evidence="5" id="KW-1185">Reference proteome</keyword>
<accession>M4CCC5</accession>